<dbReference type="Gene3D" id="6.10.250.2410">
    <property type="match status" value="1"/>
</dbReference>
<dbReference type="AlphaFoldDB" id="A0A388TD86"/>
<evidence type="ECO:0000313" key="3">
    <source>
        <dbReference type="EMBL" id="GBR73833.1"/>
    </source>
</evidence>
<dbReference type="EMBL" id="BGZN01000021">
    <property type="protein sequence ID" value="GBR73833.1"/>
    <property type="molecule type" value="Genomic_DNA"/>
</dbReference>
<dbReference type="InterPro" id="IPR003768">
    <property type="entry name" value="ScpA"/>
</dbReference>
<dbReference type="PANTHER" id="PTHR33969">
    <property type="entry name" value="SEGREGATION AND CONDENSATION PROTEIN A"/>
    <property type="match status" value="1"/>
</dbReference>
<dbReference type="Pfam" id="PF02616">
    <property type="entry name" value="SMC_ScpA"/>
    <property type="match status" value="1"/>
</dbReference>
<sequence length="294" mass="33635">MSETETELELQPNDDFKVQLEVFAGPFDLLLKLIDEEKVEIFDVSISKITAAYLEHLHKMQELNLEISSHFLEVAAFLIHLKSKKLLPEDPGPEQDPGFAAEKRLFLERLIQYKAFKNLTHTLLQRGDAYAHVHTRDIINNDYLNTLPAEKNIVFRNAQVELLVKAFKRVWQNFIVSGADISIPLPKIFPVREKMQQIIERLKDSPAALPLSEFFQNLNDRSEIIATFIAMLELVRQQFILVAQNAIFDDIEISARKNIGAQQVEFDEAEYNTVVDLTAETTGAQKENDGNDVQ</sequence>
<keyword evidence="1" id="KW-0159">Chromosome partition</keyword>
<reference evidence="3 4" key="1">
    <citation type="journal article" date="2019" name="ISME J.">
        <title>Genome analyses of uncultured TG2/ZB3 bacteria in 'Margulisbacteria' specifically attached to ectosymbiotic spirochetes of protists in the termite gut.</title>
        <authorList>
            <person name="Utami Y.D."/>
            <person name="Kuwahara H."/>
            <person name="Igai K."/>
            <person name="Murakami T."/>
            <person name="Sugaya K."/>
            <person name="Morikawa T."/>
            <person name="Nagura Y."/>
            <person name="Yuki M."/>
            <person name="Deevong P."/>
            <person name="Inoue T."/>
            <person name="Kihara K."/>
            <person name="Lo N."/>
            <person name="Yamada A."/>
            <person name="Ohkuma M."/>
            <person name="Hongoh Y."/>
        </authorList>
    </citation>
    <scope>NUCLEOTIDE SEQUENCE [LARGE SCALE GENOMIC DNA]</scope>
    <source>
        <strain evidence="3">NkOx7-01</strain>
    </source>
</reference>
<dbReference type="Proteomes" id="UP000269352">
    <property type="component" value="Unassembled WGS sequence"/>
</dbReference>
<evidence type="ECO:0000256" key="2">
    <source>
        <dbReference type="ARBA" id="ARBA00044777"/>
    </source>
</evidence>
<dbReference type="GO" id="GO:0007059">
    <property type="term" value="P:chromosome segregation"/>
    <property type="evidence" value="ECO:0007669"/>
    <property type="project" value="UniProtKB-KW"/>
</dbReference>
<dbReference type="PANTHER" id="PTHR33969:SF2">
    <property type="entry name" value="SEGREGATION AND CONDENSATION PROTEIN A"/>
    <property type="match status" value="1"/>
</dbReference>
<dbReference type="InterPro" id="IPR023093">
    <property type="entry name" value="ScpA-like_C"/>
</dbReference>
<evidence type="ECO:0000256" key="1">
    <source>
        <dbReference type="ARBA" id="ARBA00022829"/>
    </source>
</evidence>
<dbReference type="Gene3D" id="1.10.10.580">
    <property type="entry name" value="Structural maintenance of chromosome 1. Chain E"/>
    <property type="match status" value="1"/>
</dbReference>
<evidence type="ECO:0000313" key="4">
    <source>
        <dbReference type="Proteomes" id="UP000269352"/>
    </source>
</evidence>
<organism evidence="3 4">
    <name type="scientific">Termititenax aidoneus</name>
    <dbReference type="NCBI Taxonomy" id="2218524"/>
    <lineage>
        <taxon>Bacteria</taxon>
        <taxon>Bacillati</taxon>
        <taxon>Candidatus Margulisiibacteriota</taxon>
        <taxon>Candidatus Termititenacia</taxon>
        <taxon>Candidatus Termititenacales</taxon>
        <taxon>Candidatus Termititenacaceae</taxon>
        <taxon>Candidatus Termititenax</taxon>
    </lineage>
</organism>
<comment type="caution">
    <text evidence="3">The sequence shown here is derived from an EMBL/GenBank/DDBJ whole genome shotgun (WGS) entry which is preliminary data.</text>
</comment>
<gene>
    <name evidence="3" type="primary">scpA</name>
    <name evidence="3" type="ORF">NO1_1115</name>
</gene>
<protein>
    <recommendedName>
        <fullName evidence="2">Segregation and condensation protein A</fullName>
    </recommendedName>
</protein>
<accession>A0A388TD86</accession>
<name>A0A388TD86_TERA1</name>
<keyword evidence="4" id="KW-1185">Reference proteome</keyword>
<proteinExistence type="predicted"/>